<dbReference type="HOGENOM" id="CLU_1078033_0_0_1"/>
<dbReference type="Proteomes" id="UP000002812">
    <property type="component" value="Unassembled WGS sequence"/>
</dbReference>
<evidence type="ECO:0008006" key="9">
    <source>
        <dbReference type="Google" id="ProtNLM"/>
    </source>
</evidence>
<feature type="transmembrane region" description="Helical" evidence="6">
    <location>
        <begin position="151"/>
        <end position="169"/>
    </location>
</feature>
<comment type="subcellular location">
    <subcellularLocation>
        <location evidence="1">Membrane</location>
        <topology evidence="1">Multi-pass membrane protein</topology>
    </subcellularLocation>
</comment>
<organism evidence="7 8">
    <name type="scientific">Aspergillus oryzae (strain 3.042)</name>
    <name type="common">Yellow koji mold</name>
    <dbReference type="NCBI Taxonomy" id="1160506"/>
    <lineage>
        <taxon>Eukaryota</taxon>
        <taxon>Fungi</taxon>
        <taxon>Dikarya</taxon>
        <taxon>Ascomycota</taxon>
        <taxon>Pezizomycotina</taxon>
        <taxon>Eurotiomycetes</taxon>
        <taxon>Eurotiomycetidae</taxon>
        <taxon>Eurotiales</taxon>
        <taxon>Aspergillaceae</taxon>
        <taxon>Aspergillus</taxon>
        <taxon>Aspergillus subgen. Circumdati</taxon>
    </lineage>
</organism>
<proteinExistence type="predicted"/>
<evidence type="ECO:0000313" key="7">
    <source>
        <dbReference type="EMBL" id="EIT72289.1"/>
    </source>
</evidence>
<protein>
    <recommendedName>
        <fullName evidence="9">Amino acid permease/ SLC12A domain-containing protein</fullName>
    </recommendedName>
</protein>
<dbReference type="Gene3D" id="1.20.1740.10">
    <property type="entry name" value="Amino acid/polyamine transporter I"/>
    <property type="match status" value="1"/>
</dbReference>
<reference evidence="7 8" key="1">
    <citation type="journal article" date="2012" name="Eukaryot. Cell">
        <title>Draft genome sequence of Aspergillus oryzae strain 3.042.</title>
        <authorList>
            <person name="Zhao G."/>
            <person name="Yao Y."/>
            <person name="Qi W."/>
            <person name="Wang C."/>
            <person name="Hou L."/>
            <person name="Zeng B."/>
            <person name="Cao X."/>
        </authorList>
    </citation>
    <scope>NUCLEOTIDE SEQUENCE [LARGE SCALE GENOMIC DNA]</scope>
    <source>
        <strain evidence="7 8">3.042</strain>
    </source>
</reference>
<keyword evidence="2" id="KW-0813">Transport</keyword>
<dbReference type="GO" id="GO:0022857">
    <property type="term" value="F:transmembrane transporter activity"/>
    <property type="evidence" value="ECO:0007669"/>
    <property type="project" value="InterPro"/>
</dbReference>
<dbReference type="GO" id="GO:0016020">
    <property type="term" value="C:membrane"/>
    <property type="evidence" value="ECO:0007669"/>
    <property type="project" value="UniProtKB-SubCell"/>
</dbReference>
<keyword evidence="4 6" id="KW-1133">Transmembrane helix</keyword>
<accession>I7ZK26</accession>
<keyword evidence="3 6" id="KW-0812">Transmembrane</keyword>
<evidence type="ECO:0000256" key="2">
    <source>
        <dbReference type="ARBA" id="ARBA00022448"/>
    </source>
</evidence>
<sequence>MSFTNESRGDKSPVDNKLLQPLEPVSTYGTVVENGTIEELGYVAVYRRVFRSLGNMCMVVALTTPLSAILVTAFYQISYGGYWGLSWGWIIPNVILIPEVLAIAELASSMPVNGSFYWWAGALAPPGWSHAISFVTGWLNVFTMFASTASFAYAVASSLSYAVTIAAPSMAWTNAQIMCLSLAVIVVWSGVMTLKLERIASVNSGLNSDSCLHIRPANQPQSPESPICVCKDCLWRVHQLLRLGSRRVRSIFLVLYSLG</sequence>
<evidence type="ECO:0000313" key="8">
    <source>
        <dbReference type="Proteomes" id="UP000002812"/>
    </source>
</evidence>
<feature type="transmembrane region" description="Helical" evidence="6">
    <location>
        <begin position="116"/>
        <end position="139"/>
    </location>
</feature>
<keyword evidence="5 6" id="KW-0472">Membrane</keyword>
<feature type="transmembrane region" description="Helical" evidence="6">
    <location>
        <begin position="175"/>
        <end position="194"/>
    </location>
</feature>
<evidence type="ECO:0000256" key="5">
    <source>
        <dbReference type="ARBA" id="ARBA00023136"/>
    </source>
</evidence>
<gene>
    <name evidence="7" type="ORF">Ao3042_11521</name>
</gene>
<evidence type="ECO:0000256" key="4">
    <source>
        <dbReference type="ARBA" id="ARBA00022989"/>
    </source>
</evidence>
<dbReference type="Pfam" id="PF13520">
    <property type="entry name" value="AA_permease_2"/>
    <property type="match status" value="1"/>
</dbReference>
<dbReference type="EMBL" id="AKHY01000222">
    <property type="protein sequence ID" value="EIT72289.1"/>
    <property type="molecule type" value="Genomic_DNA"/>
</dbReference>
<dbReference type="PANTHER" id="PTHR45649:SF29">
    <property type="entry name" value="AMINO ACID TRANSPORTER (EUROFUNG)"/>
    <property type="match status" value="1"/>
</dbReference>
<dbReference type="InterPro" id="IPR002293">
    <property type="entry name" value="AA/rel_permease1"/>
</dbReference>
<dbReference type="PANTHER" id="PTHR45649">
    <property type="entry name" value="AMINO-ACID PERMEASE BAT1"/>
    <property type="match status" value="1"/>
</dbReference>
<evidence type="ECO:0000256" key="3">
    <source>
        <dbReference type="ARBA" id="ARBA00022692"/>
    </source>
</evidence>
<feature type="transmembrane region" description="Helical" evidence="6">
    <location>
        <begin position="53"/>
        <end position="75"/>
    </location>
</feature>
<name>I7ZK26_ASPO3</name>
<dbReference type="AlphaFoldDB" id="I7ZK26"/>
<evidence type="ECO:0000256" key="1">
    <source>
        <dbReference type="ARBA" id="ARBA00004141"/>
    </source>
</evidence>
<reference evidence="8" key="2">
    <citation type="submission" date="2012-06" db="EMBL/GenBank/DDBJ databases">
        <title>Comparative genomic analyses of Aspergillus oryzae 3.042 and A. oryzae RIB40 for soy-sauce fermentation.</title>
        <authorList>
            <person name="Zhao G."/>
            <person name="Hou L."/>
            <person name="Wang C."/>
            <person name="Cao X."/>
        </authorList>
    </citation>
    <scope>NUCLEOTIDE SEQUENCE [LARGE SCALE GENOMIC DNA]</scope>
    <source>
        <strain evidence="8">3.042</strain>
    </source>
</reference>
<evidence type="ECO:0000256" key="6">
    <source>
        <dbReference type="SAM" id="Phobius"/>
    </source>
</evidence>
<comment type="caution">
    <text evidence="7">The sequence shown here is derived from an EMBL/GenBank/DDBJ whole genome shotgun (WGS) entry which is preliminary data.</text>
</comment>
<feature type="transmembrane region" description="Helical" evidence="6">
    <location>
        <begin position="82"/>
        <end position="104"/>
    </location>
</feature>